<sequence length="130" mass="15107">MVQQVSDSELELMKLIWDNKGKLLYAALMDQLKAKGRTWQKNTVITLLSRLVEKGLLKTSKIGRRNEYIAVVTEADYQAAQIKTFLDKLYEGDAKGLVATLIQRELLTPGDYEELKKFWERERETNERDL</sequence>
<organism evidence="1 2">
    <name type="scientific">Anoxybacterium hadale</name>
    <dbReference type="NCBI Taxonomy" id="3408580"/>
    <lineage>
        <taxon>Bacteria</taxon>
        <taxon>Bacillati</taxon>
        <taxon>Bacillota</taxon>
        <taxon>Clostridia</taxon>
        <taxon>Peptostreptococcales</taxon>
        <taxon>Anaerovoracaceae</taxon>
        <taxon>Anoxybacterium</taxon>
    </lineage>
</organism>
<dbReference type="Proteomes" id="UP000594014">
    <property type="component" value="Chromosome"/>
</dbReference>
<reference evidence="1" key="1">
    <citation type="submission" date="2019-08" db="EMBL/GenBank/DDBJ databases">
        <title>Genome sequence of Clostridiales bacterium MT110.</title>
        <authorList>
            <person name="Cao J."/>
        </authorList>
    </citation>
    <scope>NUCLEOTIDE SEQUENCE</scope>
    <source>
        <strain evidence="1">MT110</strain>
    </source>
</reference>
<evidence type="ECO:0000313" key="1">
    <source>
        <dbReference type="EMBL" id="QOX65805.1"/>
    </source>
</evidence>
<gene>
    <name evidence="1" type="ORF">FRZ06_02660</name>
</gene>
<keyword evidence="2" id="KW-1185">Reference proteome</keyword>
<accession>A0ACD1AIE2</accession>
<protein>
    <submittedName>
        <fullName evidence="1">BlaI/MecI/CopY family transcriptional regulator</fullName>
    </submittedName>
</protein>
<evidence type="ECO:0000313" key="2">
    <source>
        <dbReference type="Proteomes" id="UP000594014"/>
    </source>
</evidence>
<name>A0ACD1AIE2_9FIRM</name>
<proteinExistence type="predicted"/>
<dbReference type="EMBL" id="CP042469">
    <property type="protein sequence ID" value="QOX65805.1"/>
    <property type="molecule type" value="Genomic_DNA"/>
</dbReference>